<evidence type="ECO:0000313" key="3">
    <source>
        <dbReference type="Proteomes" id="UP000215914"/>
    </source>
</evidence>
<protein>
    <submittedName>
        <fullName evidence="2">Uncharacterized protein</fullName>
    </submittedName>
</protein>
<gene>
    <name evidence="2" type="ORF">HannXRQ_Chr10g0290861</name>
</gene>
<feature type="region of interest" description="Disordered" evidence="1">
    <location>
        <begin position="16"/>
        <end position="74"/>
    </location>
</feature>
<dbReference type="EMBL" id="CM007899">
    <property type="protein sequence ID" value="OTG10723.1"/>
    <property type="molecule type" value="Genomic_DNA"/>
</dbReference>
<sequence length="74" mass="8114">MNNRGLFGVQGVIEESDIGKGYERHDGDGSRGGRHGGFANEDVEDGDHPRRSYERRGGIGYCSQPFKGDQFGKP</sequence>
<keyword evidence="3" id="KW-1185">Reference proteome</keyword>
<dbReference type="STRING" id="4232.A0A251TIX7"/>
<organism evidence="2 3">
    <name type="scientific">Helianthus annuus</name>
    <name type="common">Common sunflower</name>
    <dbReference type="NCBI Taxonomy" id="4232"/>
    <lineage>
        <taxon>Eukaryota</taxon>
        <taxon>Viridiplantae</taxon>
        <taxon>Streptophyta</taxon>
        <taxon>Embryophyta</taxon>
        <taxon>Tracheophyta</taxon>
        <taxon>Spermatophyta</taxon>
        <taxon>Magnoliopsida</taxon>
        <taxon>eudicotyledons</taxon>
        <taxon>Gunneridae</taxon>
        <taxon>Pentapetalae</taxon>
        <taxon>asterids</taxon>
        <taxon>campanulids</taxon>
        <taxon>Asterales</taxon>
        <taxon>Asteraceae</taxon>
        <taxon>Asteroideae</taxon>
        <taxon>Heliantheae alliance</taxon>
        <taxon>Heliantheae</taxon>
        <taxon>Helianthus</taxon>
    </lineage>
</organism>
<dbReference type="Proteomes" id="UP000215914">
    <property type="component" value="Chromosome 10"/>
</dbReference>
<dbReference type="AlphaFoldDB" id="A0A251TIX7"/>
<proteinExistence type="predicted"/>
<evidence type="ECO:0000256" key="1">
    <source>
        <dbReference type="SAM" id="MobiDB-lite"/>
    </source>
</evidence>
<name>A0A251TIX7_HELAN</name>
<feature type="compositionally biased region" description="Basic and acidic residues" evidence="1">
    <location>
        <begin position="17"/>
        <end position="31"/>
    </location>
</feature>
<feature type="compositionally biased region" description="Basic and acidic residues" evidence="1">
    <location>
        <begin position="46"/>
        <end position="57"/>
    </location>
</feature>
<accession>A0A251TIX7</accession>
<evidence type="ECO:0000313" key="2">
    <source>
        <dbReference type="EMBL" id="OTG10723.1"/>
    </source>
</evidence>
<reference evidence="3" key="1">
    <citation type="journal article" date="2017" name="Nature">
        <title>The sunflower genome provides insights into oil metabolism, flowering and Asterid evolution.</title>
        <authorList>
            <person name="Badouin H."/>
            <person name="Gouzy J."/>
            <person name="Grassa C.J."/>
            <person name="Murat F."/>
            <person name="Staton S.E."/>
            <person name="Cottret L."/>
            <person name="Lelandais-Briere C."/>
            <person name="Owens G.L."/>
            <person name="Carrere S."/>
            <person name="Mayjonade B."/>
            <person name="Legrand L."/>
            <person name="Gill N."/>
            <person name="Kane N.C."/>
            <person name="Bowers J.E."/>
            <person name="Hubner S."/>
            <person name="Bellec A."/>
            <person name="Berard A."/>
            <person name="Berges H."/>
            <person name="Blanchet N."/>
            <person name="Boniface M.C."/>
            <person name="Brunel D."/>
            <person name="Catrice O."/>
            <person name="Chaidir N."/>
            <person name="Claudel C."/>
            <person name="Donnadieu C."/>
            <person name="Faraut T."/>
            <person name="Fievet G."/>
            <person name="Helmstetter N."/>
            <person name="King M."/>
            <person name="Knapp S.J."/>
            <person name="Lai Z."/>
            <person name="Le Paslier M.C."/>
            <person name="Lippi Y."/>
            <person name="Lorenzon L."/>
            <person name="Mandel J.R."/>
            <person name="Marage G."/>
            <person name="Marchand G."/>
            <person name="Marquand E."/>
            <person name="Bret-Mestries E."/>
            <person name="Morien E."/>
            <person name="Nambeesan S."/>
            <person name="Nguyen T."/>
            <person name="Pegot-Espagnet P."/>
            <person name="Pouilly N."/>
            <person name="Raftis F."/>
            <person name="Sallet E."/>
            <person name="Schiex T."/>
            <person name="Thomas J."/>
            <person name="Vandecasteele C."/>
            <person name="Vares D."/>
            <person name="Vear F."/>
            <person name="Vautrin S."/>
            <person name="Crespi M."/>
            <person name="Mangin B."/>
            <person name="Burke J.M."/>
            <person name="Salse J."/>
            <person name="Munos S."/>
            <person name="Vincourt P."/>
            <person name="Rieseberg L.H."/>
            <person name="Langlade N.B."/>
        </authorList>
    </citation>
    <scope>NUCLEOTIDE SEQUENCE [LARGE SCALE GENOMIC DNA]</scope>
    <source>
        <strain evidence="3">cv. SF193</strain>
    </source>
</reference>
<dbReference type="InParanoid" id="A0A251TIX7"/>